<dbReference type="SUPFAM" id="SSF141488">
    <property type="entry name" value="YdhA-like"/>
    <property type="match status" value="1"/>
</dbReference>
<protein>
    <recommendedName>
        <fullName evidence="10">C-type lysozyme inhibitor domain-containing protein</fullName>
    </recommendedName>
</protein>
<organism evidence="8 9">
    <name type="scientific">Roseobacter litoralis (strain ATCC 49566 / DSM 6996 / JCM 21268 / NBRC 15278 / OCh 149)</name>
    <dbReference type="NCBI Taxonomy" id="391595"/>
    <lineage>
        <taxon>Bacteria</taxon>
        <taxon>Pseudomonadati</taxon>
        <taxon>Pseudomonadota</taxon>
        <taxon>Alphaproteobacteria</taxon>
        <taxon>Rhodobacterales</taxon>
        <taxon>Roseobacteraceae</taxon>
        <taxon>Roseobacter</taxon>
    </lineage>
</organism>
<dbReference type="InterPro" id="IPR052755">
    <property type="entry name" value="Lysozyme_Inhibitor_LprI"/>
</dbReference>
<dbReference type="PANTHER" id="PTHR37549">
    <property type="entry name" value="LIPOPROTEIN LPRI"/>
    <property type="match status" value="1"/>
</dbReference>
<dbReference type="Pfam" id="PF07007">
    <property type="entry name" value="LprI"/>
    <property type="match status" value="1"/>
</dbReference>
<dbReference type="Gene3D" id="2.40.128.200">
    <property type="match status" value="1"/>
</dbReference>
<feature type="domain" description="Lysozyme inhibitor LprI-like N-terminal" evidence="6">
    <location>
        <begin position="37"/>
        <end position="104"/>
    </location>
</feature>
<evidence type="ECO:0000259" key="7">
    <source>
        <dbReference type="Pfam" id="PF09864"/>
    </source>
</evidence>
<evidence type="ECO:0000256" key="3">
    <source>
        <dbReference type="ARBA" id="ARBA00023139"/>
    </source>
</evidence>
<keyword evidence="9" id="KW-1185">Reference proteome</keyword>
<evidence type="ECO:0000313" key="9">
    <source>
        <dbReference type="Proteomes" id="UP000001353"/>
    </source>
</evidence>
<evidence type="ECO:0000259" key="6">
    <source>
        <dbReference type="Pfam" id="PF07007"/>
    </source>
</evidence>
<dbReference type="GO" id="GO:0005576">
    <property type="term" value="C:extracellular region"/>
    <property type="evidence" value="ECO:0007669"/>
    <property type="project" value="TreeGrafter"/>
</dbReference>
<evidence type="ECO:0008006" key="10">
    <source>
        <dbReference type="Google" id="ProtNLM"/>
    </source>
</evidence>
<dbReference type="Proteomes" id="UP000001353">
    <property type="component" value="Chromosome"/>
</dbReference>
<evidence type="ECO:0000313" key="8">
    <source>
        <dbReference type="EMBL" id="AEI95377.1"/>
    </source>
</evidence>
<evidence type="ECO:0000256" key="2">
    <source>
        <dbReference type="ARBA" id="ARBA00023136"/>
    </source>
</evidence>
<evidence type="ECO:0000256" key="4">
    <source>
        <dbReference type="ARBA" id="ARBA00023288"/>
    </source>
</evidence>
<keyword evidence="1 5" id="KW-0732">Signal</keyword>
<dbReference type="Gene3D" id="1.20.1270.180">
    <property type="match status" value="1"/>
</dbReference>
<dbReference type="InterPro" id="IPR036328">
    <property type="entry name" value="MliC_sf"/>
</dbReference>
<dbReference type="PANTHER" id="PTHR37549:SF1">
    <property type="entry name" value="LIPOPROTEIN LPRI"/>
    <property type="match status" value="1"/>
</dbReference>
<dbReference type="Pfam" id="PF09864">
    <property type="entry name" value="MliC"/>
    <property type="match status" value="1"/>
</dbReference>
<feature type="domain" description="C-type lysozyme inhibitor" evidence="7">
    <location>
        <begin position="136"/>
        <end position="205"/>
    </location>
</feature>
<dbReference type="RefSeq" id="WP_013963272.1">
    <property type="nucleotide sequence ID" value="NC_015730.1"/>
</dbReference>
<evidence type="ECO:0000256" key="5">
    <source>
        <dbReference type="SAM" id="SignalP"/>
    </source>
</evidence>
<dbReference type="InterPro" id="IPR018660">
    <property type="entry name" value="MliC"/>
</dbReference>
<feature type="signal peptide" evidence="5">
    <location>
        <begin position="1"/>
        <end position="28"/>
    </location>
</feature>
<keyword evidence="4" id="KW-0449">Lipoprotein</keyword>
<dbReference type="KEGG" id="rli:RLO149_c034360"/>
<gene>
    <name evidence="8" type="ordered locus">RLO149_c034360</name>
</gene>
<sequence length="212" mass="22773">MPIPSPRTSMHRLIAGTCLTLAATCVSAETTGPSFDCAKAGSQTEDLICNDTALAVLDRRMALRYAAALKAAGNIQGGTENALNTLRAMQRGWIKGRDDCWKADDLRNCVEAAYLTREGELVTAWMLETPLATATYICDDNPANEVTTYFFDTELPSIRLEYGDSIASGSLVPAASGSKYAIDFGGIFWTKGDSAEFEWRAGEPMSCTATTG</sequence>
<dbReference type="OrthoDB" id="5565855at2"/>
<keyword evidence="3" id="KW-0564">Palmitate</keyword>
<dbReference type="eggNOG" id="COG4461">
    <property type="taxonomic scope" value="Bacteria"/>
</dbReference>
<dbReference type="STRING" id="391595.RLO149_c034360"/>
<accession>F7ZLY3</accession>
<reference evidence="8 9" key="1">
    <citation type="journal article" date="2011" name="BMC Genomics">
        <title>Comparative genome analysis and genome-guided physiological analysis of Roseobacter litoralis.</title>
        <authorList>
            <person name="Kalhoefer D."/>
            <person name="Thole S."/>
            <person name="Voget S."/>
            <person name="Lehmann R."/>
            <person name="Liesegang H."/>
            <person name="Wollher A."/>
            <person name="Daniel R."/>
            <person name="Simon M."/>
            <person name="Brinkhoff T."/>
        </authorList>
    </citation>
    <scope>NUCLEOTIDE SEQUENCE [LARGE SCALE GENOMIC DNA]</scope>
    <source>
        <strain evidence="9">ATCC 49566 / DSM 6996 / JCM 21268 / NBRC 15278 / OCh 149</strain>
    </source>
</reference>
<proteinExistence type="predicted"/>
<feature type="chain" id="PRO_5003373489" description="C-type lysozyme inhibitor domain-containing protein" evidence="5">
    <location>
        <begin position="29"/>
        <end position="212"/>
    </location>
</feature>
<dbReference type="EMBL" id="CP002623">
    <property type="protein sequence ID" value="AEI95377.1"/>
    <property type="molecule type" value="Genomic_DNA"/>
</dbReference>
<dbReference type="HOGENOM" id="CLU_098273_1_0_5"/>
<dbReference type="InterPro" id="IPR009739">
    <property type="entry name" value="LprI-like_N"/>
</dbReference>
<keyword evidence="2" id="KW-0472">Membrane</keyword>
<name>F7ZLY3_ROSLO</name>
<evidence type="ECO:0000256" key="1">
    <source>
        <dbReference type="ARBA" id="ARBA00022729"/>
    </source>
</evidence>
<dbReference type="AlphaFoldDB" id="F7ZLY3"/>